<organism evidence="9 10">
    <name type="scientific">Sesamum indicum</name>
    <name type="common">Oriental sesame</name>
    <name type="synonym">Sesamum orientale</name>
    <dbReference type="NCBI Taxonomy" id="4182"/>
    <lineage>
        <taxon>Eukaryota</taxon>
        <taxon>Viridiplantae</taxon>
        <taxon>Streptophyta</taxon>
        <taxon>Embryophyta</taxon>
        <taxon>Tracheophyta</taxon>
        <taxon>Spermatophyta</taxon>
        <taxon>Magnoliopsida</taxon>
        <taxon>eudicotyledons</taxon>
        <taxon>Gunneridae</taxon>
        <taxon>Pentapetalae</taxon>
        <taxon>asterids</taxon>
        <taxon>lamiids</taxon>
        <taxon>Lamiales</taxon>
        <taxon>Pedaliaceae</taxon>
        <taxon>Sesamum</taxon>
    </lineage>
</organism>
<dbReference type="RefSeq" id="XP_011088733.1">
    <property type="nucleotide sequence ID" value="XM_011090431.2"/>
</dbReference>
<evidence type="ECO:0000256" key="2">
    <source>
        <dbReference type="ARBA" id="ARBA00022525"/>
    </source>
</evidence>
<dbReference type="InterPro" id="IPR033124">
    <property type="entry name" value="Ser_caboxypep_his_AS"/>
</dbReference>
<accession>A0A6I9U4J9</accession>
<dbReference type="InterPro" id="IPR029058">
    <property type="entry name" value="AB_hydrolase_fold"/>
</dbReference>
<keyword evidence="9" id="KW-1185">Reference proteome</keyword>
<reference evidence="10" key="1">
    <citation type="submission" date="2025-08" db="UniProtKB">
        <authorList>
            <consortium name="RefSeq"/>
        </authorList>
    </citation>
    <scope>IDENTIFICATION</scope>
</reference>
<dbReference type="FunFam" id="3.40.50.1820:FF:000148">
    <property type="entry name" value="Serine carboxypeptidase-like 11"/>
    <property type="match status" value="1"/>
</dbReference>
<gene>
    <name evidence="10" type="primary">LOC105169878</name>
</gene>
<dbReference type="FunFam" id="3.40.50.12670:FF:000001">
    <property type="entry name" value="Carboxypeptidase"/>
    <property type="match status" value="1"/>
</dbReference>
<keyword evidence="7" id="KW-0325">Glycoprotein</keyword>
<evidence type="ECO:0000256" key="3">
    <source>
        <dbReference type="ARBA" id="ARBA00022645"/>
    </source>
</evidence>
<dbReference type="Proteomes" id="UP000504604">
    <property type="component" value="Linkage group LG8"/>
</dbReference>
<dbReference type="PRINTS" id="PR00724">
    <property type="entry name" value="CRBOXYPTASEC"/>
</dbReference>
<sequence length="493" mass="55760">MECSSFHTLILCLLLLININTTAHSQSIINTLPGFHGTLPFKLETGYIGVGENDEVQLFYYFIQSENDPERDPLILWLTGGPGCSGFSGLVYEIGPLAFDLEAFDGSFPSFTLNPYSWTKIANIIFIDSPVGTGFSYATTPQAYNSNDTKSAEHNYSFLRKWLLNHPEFVKNRLYVAGDSYGGKITPMVALEIVKGNDAGFEPRMLLQGYIVGNSITNFSKDQNERVPYAHKMALIPDEYFEVASSSCHGEYVNPDPQNMQCLSALQLIKECLSRIYDAHILEPKCISRSGQLILEDDPVDLLSSSKQEQPLCRNYNYVTSYVWANDETVQEALHIRKGTITEWKRCNRSLSYEHDVESVFQHHRLLNEKGFQALVYSGDHDMAIPYLSTLKWICDLNLTLDKDWRPWNVDGQVAGYTMKYKNNEAQLTFATVKGAGHTAPEYKPKQCLAMVNRWLSSYPLYIDISMSELIIPTTFECLAMINDKTFLNDCSA</sequence>
<dbReference type="GO" id="GO:0019748">
    <property type="term" value="P:secondary metabolic process"/>
    <property type="evidence" value="ECO:0007669"/>
    <property type="project" value="UniProtKB-ARBA"/>
</dbReference>
<comment type="similarity">
    <text evidence="1">Belongs to the peptidase S10 family.</text>
</comment>
<dbReference type="OrthoDB" id="443318at2759"/>
<dbReference type="InParanoid" id="A0A6I9U4J9"/>
<dbReference type="FunCoup" id="A0A6I9U4J9">
    <property type="interactions" value="2416"/>
</dbReference>
<dbReference type="SUPFAM" id="SSF53474">
    <property type="entry name" value="alpha/beta-Hydrolases"/>
    <property type="match status" value="1"/>
</dbReference>
<dbReference type="InterPro" id="IPR001563">
    <property type="entry name" value="Peptidase_S10"/>
</dbReference>
<protein>
    <submittedName>
        <fullName evidence="10">Serine carboxypeptidase-like 7</fullName>
    </submittedName>
</protein>
<dbReference type="GO" id="GO:0016752">
    <property type="term" value="F:sinapoyltransferase activity"/>
    <property type="evidence" value="ECO:0007669"/>
    <property type="project" value="UniProtKB-ARBA"/>
</dbReference>
<evidence type="ECO:0000256" key="1">
    <source>
        <dbReference type="ARBA" id="ARBA00009431"/>
    </source>
</evidence>
<dbReference type="PANTHER" id="PTHR11802">
    <property type="entry name" value="SERINE PROTEASE FAMILY S10 SERINE CARBOXYPEPTIDASE"/>
    <property type="match status" value="1"/>
</dbReference>
<dbReference type="PANTHER" id="PTHR11802:SF224">
    <property type="entry name" value="SERINE CARBOXYPEPTIDASE-LIKE 7 ISOFORM X1"/>
    <property type="match status" value="1"/>
</dbReference>
<feature type="chain" id="PRO_5026938364" evidence="8">
    <location>
        <begin position="26"/>
        <end position="493"/>
    </location>
</feature>
<dbReference type="PROSITE" id="PS00560">
    <property type="entry name" value="CARBOXYPEPT_SER_HIS"/>
    <property type="match status" value="1"/>
</dbReference>
<keyword evidence="5 8" id="KW-0732">Signal</keyword>
<name>A0A6I9U4J9_SESIN</name>
<evidence type="ECO:0000256" key="5">
    <source>
        <dbReference type="ARBA" id="ARBA00022729"/>
    </source>
</evidence>
<dbReference type="GO" id="GO:0004185">
    <property type="term" value="F:serine-type carboxypeptidase activity"/>
    <property type="evidence" value="ECO:0007669"/>
    <property type="project" value="InterPro"/>
</dbReference>
<evidence type="ECO:0000313" key="10">
    <source>
        <dbReference type="RefSeq" id="XP_011088733.1"/>
    </source>
</evidence>
<evidence type="ECO:0000256" key="8">
    <source>
        <dbReference type="SAM" id="SignalP"/>
    </source>
</evidence>
<dbReference type="Pfam" id="PF00450">
    <property type="entry name" value="Peptidase_S10"/>
    <property type="match status" value="1"/>
</dbReference>
<keyword evidence="4" id="KW-0645">Protease</keyword>
<evidence type="ECO:0000256" key="6">
    <source>
        <dbReference type="ARBA" id="ARBA00022801"/>
    </source>
</evidence>
<evidence type="ECO:0000313" key="9">
    <source>
        <dbReference type="Proteomes" id="UP000504604"/>
    </source>
</evidence>
<dbReference type="GeneID" id="105169878"/>
<keyword evidence="2" id="KW-0964">Secreted</keyword>
<evidence type="ECO:0000256" key="7">
    <source>
        <dbReference type="ARBA" id="ARBA00023180"/>
    </source>
</evidence>
<evidence type="ECO:0000256" key="4">
    <source>
        <dbReference type="ARBA" id="ARBA00022670"/>
    </source>
</evidence>
<dbReference type="GO" id="GO:0006508">
    <property type="term" value="P:proteolysis"/>
    <property type="evidence" value="ECO:0007669"/>
    <property type="project" value="UniProtKB-KW"/>
</dbReference>
<keyword evidence="3" id="KW-0121">Carboxypeptidase</keyword>
<proteinExistence type="inferred from homology"/>
<dbReference type="Gene3D" id="3.40.50.1820">
    <property type="entry name" value="alpha/beta hydrolase"/>
    <property type="match status" value="1"/>
</dbReference>
<feature type="signal peptide" evidence="8">
    <location>
        <begin position="1"/>
        <end position="25"/>
    </location>
</feature>
<keyword evidence="6" id="KW-0378">Hydrolase</keyword>
<dbReference type="AlphaFoldDB" id="A0A6I9U4J9"/>
<dbReference type="KEGG" id="sind:105169878"/>